<dbReference type="Proteomes" id="UP001159363">
    <property type="component" value="Chromosome 4"/>
</dbReference>
<accession>A0ABQ9HI23</accession>
<evidence type="ECO:0000313" key="2">
    <source>
        <dbReference type="Proteomes" id="UP001159363"/>
    </source>
</evidence>
<reference evidence="1 2" key="1">
    <citation type="submission" date="2023-02" db="EMBL/GenBank/DDBJ databases">
        <title>LHISI_Scaffold_Assembly.</title>
        <authorList>
            <person name="Stuart O.P."/>
            <person name="Cleave R."/>
            <person name="Magrath M.J.L."/>
            <person name="Mikheyev A.S."/>
        </authorList>
    </citation>
    <scope>NUCLEOTIDE SEQUENCE [LARGE SCALE GENOMIC DNA]</scope>
    <source>
        <strain evidence="1">Daus_M_001</strain>
        <tissue evidence="1">Leg muscle</tissue>
    </source>
</reference>
<proteinExistence type="predicted"/>
<organism evidence="1 2">
    <name type="scientific">Dryococelus australis</name>
    <dbReference type="NCBI Taxonomy" id="614101"/>
    <lineage>
        <taxon>Eukaryota</taxon>
        <taxon>Metazoa</taxon>
        <taxon>Ecdysozoa</taxon>
        <taxon>Arthropoda</taxon>
        <taxon>Hexapoda</taxon>
        <taxon>Insecta</taxon>
        <taxon>Pterygota</taxon>
        <taxon>Neoptera</taxon>
        <taxon>Polyneoptera</taxon>
        <taxon>Phasmatodea</taxon>
        <taxon>Verophasmatodea</taxon>
        <taxon>Anareolatae</taxon>
        <taxon>Phasmatidae</taxon>
        <taxon>Eurycanthinae</taxon>
        <taxon>Dryococelus</taxon>
    </lineage>
</organism>
<protein>
    <submittedName>
        <fullName evidence="1">Uncharacterized protein</fullName>
    </submittedName>
</protein>
<dbReference type="EMBL" id="JARBHB010000005">
    <property type="protein sequence ID" value="KAJ8883968.1"/>
    <property type="molecule type" value="Genomic_DNA"/>
</dbReference>
<evidence type="ECO:0000313" key="1">
    <source>
        <dbReference type="EMBL" id="KAJ8883968.1"/>
    </source>
</evidence>
<sequence>MYYDRHQDLDHMLRSSEARKKLEDNPWCISLMKIDTLIECLYARGFYCAKELEVDSLWLTK</sequence>
<comment type="caution">
    <text evidence="1">The sequence shown here is derived from an EMBL/GenBank/DDBJ whole genome shotgun (WGS) entry which is preliminary data.</text>
</comment>
<name>A0ABQ9HI23_9NEOP</name>
<gene>
    <name evidence="1" type="ORF">PR048_015824</name>
</gene>
<keyword evidence="2" id="KW-1185">Reference proteome</keyword>